<dbReference type="Proteomes" id="UP000261340">
    <property type="component" value="Unplaced"/>
</dbReference>
<dbReference type="GeneTree" id="ENSGT00950000183169"/>
<reference evidence="14" key="2">
    <citation type="submission" date="2025-09" db="UniProtKB">
        <authorList>
            <consortium name="Ensembl"/>
        </authorList>
    </citation>
    <scope>IDENTIFICATION</scope>
</reference>
<dbReference type="SUPFAM" id="SSF57667">
    <property type="entry name" value="beta-beta-alpha zinc fingers"/>
    <property type="match status" value="3"/>
</dbReference>
<feature type="domain" description="C2H2-type" evidence="13">
    <location>
        <begin position="93"/>
        <end position="120"/>
    </location>
</feature>
<evidence type="ECO:0000256" key="3">
    <source>
        <dbReference type="ARBA" id="ARBA00022723"/>
    </source>
</evidence>
<evidence type="ECO:0000256" key="7">
    <source>
        <dbReference type="ARBA" id="ARBA00023015"/>
    </source>
</evidence>
<evidence type="ECO:0000256" key="12">
    <source>
        <dbReference type="SAM" id="MobiDB-lite"/>
    </source>
</evidence>
<proteinExistence type="inferred from homology"/>
<comment type="subcellular location">
    <subcellularLocation>
        <location evidence="1">Nucleus</location>
    </subcellularLocation>
</comment>
<dbReference type="Ensembl" id="ENSACIT00000014716.1">
    <property type="protein sequence ID" value="ENSACIP00000014332.1"/>
    <property type="gene ID" value="ENSACIG00000011153.1"/>
</dbReference>
<evidence type="ECO:0000256" key="8">
    <source>
        <dbReference type="ARBA" id="ARBA00023125"/>
    </source>
</evidence>
<keyword evidence="4" id="KW-0677">Repeat</keyword>
<protein>
    <recommendedName>
        <fullName evidence="13">C2H2-type domain-containing protein</fullName>
    </recommendedName>
</protein>
<dbReference type="GO" id="GO:0005634">
    <property type="term" value="C:nucleus"/>
    <property type="evidence" value="ECO:0007669"/>
    <property type="project" value="UniProtKB-SubCell"/>
</dbReference>
<keyword evidence="8" id="KW-0238">DNA-binding</keyword>
<dbReference type="InterPro" id="IPR036236">
    <property type="entry name" value="Znf_C2H2_sf"/>
</dbReference>
<dbReference type="Gene3D" id="3.30.160.60">
    <property type="entry name" value="Classic Zinc Finger"/>
    <property type="match status" value="5"/>
</dbReference>
<evidence type="ECO:0000313" key="15">
    <source>
        <dbReference type="Proteomes" id="UP000261340"/>
    </source>
</evidence>
<dbReference type="PANTHER" id="PTHR14196">
    <property type="entry name" value="ODD-SKIPPED - RELATED"/>
    <property type="match status" value="1"/>
</dbReference>
<evidence type="ECO:0000256" key="10">
    <source>
        <dbReference type="ARBA" id="ARBA00023242"/>
    </source>
</evidence>
<feature type="domain" description="C2H2-type" evidence="13">
    <location>
        <begin position="65"/>
        <end position="92"/>
    </location>
</feature>
<dbReference type="PROSITE" id="PS00028">
    <property type="entry name" value="ZINC_FINGER_C2H2_1"/>
    <property type="match status" value="4"/>
</dbReference>
<evidence type="ECO:0000256" key="11">
    <source>
        <dbReference type="PROSITE-ProRule" id="PRU00042"/>
    </source>
</evidence>
<accession>A0A3Q0RV74</accession>
<dbReference type="Pfam" id="PF00096">
    <property type="entry name" value="zf-C2H2"/>
    <property type="match status" value="3"/>
</dbReference>
<evidence type="ECO:0000256" key="9">
    <source>
        <dbReference type="ARBA" id="ARBA00023163"/>
    </source>
</evidence>
<evidence type="ECO:0000256" key="1">
    <source>
        <dbReference type="ARBA" id="ARBA00004123"/>
    </source>
</evidence>
<feature type="region of interest" description="Disordered" evidence="12">
    <location>
        <begin position="163"/>
        <end position="208"/>
    </location>
</feature>
<keyword evidence="3" id="KW-0479">Metal-binding</keyword>
<keyword evidence="7" id="KW-0805">Transcription regulation</keyword>
<feature type="domain" description="C2H2-type" evidence="13">
    <location>
        <begin position="37"/>
        <end position="64"/>
    </location>
</feature>
<feature type="domain" description="C2H2-type" evidence="13">
    <location>
        <begin position="9"/>
        <end position="36"/>
    </location>
</feature>
<keyword evidence="15" id="KW-1185">Reference proteome</keyword>
<evidence type="ECO:0000256" key="2">
    <source>
        <dbReference type="ARBA" id="ARBA00006991"/>
    </source>
</evidence>
<dbReference type="GO" id="GO:0008270">
    <property type="term" value="F:zinc ion binding"/>
    <property type="evidence" value="ECO:0007669"/>
    <property type="project" value="UniProtKB-KW"/>
</dbReference>
<dbReference type="AlphaFoldDB" id="A0A3Q0RV74"/>
<sequence>ITHSGEKPYICNTCGERFCYLLALKKHKAVHTGENPVSCTTCGKTFTQRGSLLVHMRIHSGEKPYSCKTCGKSFTKKCTLLVHVRIHTGEKPYTCKVCGKSFTQRGGLVVHMKTHAGEKPYPCKTCGKKFTRSKCPVANWSWVRGQTKSNSKDPYGIVRIGLPGPHPGARRRQGAQGRVSGAWPGAAQREDMGPPSCRPSTHRRHCRG</sequence>
<comment type="similarity">
    <text evidence="2">Belongs to the krueppel C2H2-type zinc-finger protein family.</text>
</comment>
<evidence type="ECO:0000256" key="5">
    <source>
        <dbReference type="ARBA" id="ARBA00022771"/>
    </source>
</evidence>
<dbReference type="InterPro" id="IPR013087">
    <property type="entry name" value="Znf_C2H2_type"/>
</dbReference>
<evidence type="ECO:0000259" key="13">
    <source>
        <dbReference type="PROSITE" id="PS50157"/>
    </source>
</evidence>
<dbReference type="Pfam" id="PF13912">
    <property type="entry name" value="zf-C2H2_6"/>
    <property type="match status" value="1"/>
</dbReference>
<keyword evidence="9" id="KW-0804">Transcription</keyword>
<evidence type="ECO:0000256" key="4">
    <source>
        <dbReference type="ARBA" id="ARBA00022737"/>
    </source>
</evidence>
<reference evidence="14" key="1">
    <citation type="submission" date="2025-08" db="UniProtKB">
        <authorList>
            <consortium name="Ensembl"/>
        </authorList>
    </citation>
    <scope>IDENTIFICATION</scope>
</reference>
<dbReference type="FunFam" id="3.30.160.60:FF:000475">
    <property type="entry name" value="zinc finger protein 32 isoform X1"/>
    <property type="match status" value="1"/>
</dbReference>
<keyword evidence="6" id="KW-0862">Zinc</keyword>
<keyword evidence="10" id="KW-0539">Nucleus</keyword>
<dbReference type="PROSITE" id="PS50157">
    <property type="entry name" value="ZINC_FINGER_C2H2_2"/>
    <property type="match status" value="4"/>
</dbReference>
<dbReference type="FunFam" id="3.30.160.60:FF:000060">
    <property type="entry name" value="zinc finger protein 436"/>
    <property type="match status" value="1"/>
</dbReference>
<organism evidence="14 15">
    <name type="scientific">Amphilophus citrinellus</name>
    <name type="common">Midas cichlid</name>
    <name type="synonym">Cichlasoma citrinellum</name>
    <dbReference type="NCBI Taxonomy" id="61819"/>
    <lineage>
        <taxon>Eukaryota</taxon>
        <taxon>Metazoa</taxon>
        <taxon>Chordata</taxon>
        <taxon>Craniata</taxon>
        <taxon>Vertebrata</taxon>
        <taxon>Euteleostomi</taxon>
        <taxon>Actinopterygii</taxon>
        <taxon>Neopterygii</taxon>
        <taxon>Teleostei</taxon>
        <taxon>Neoteleostei</taxon>
        <taxon>Acanthomorphata</taxon>
        <taxon>Ovalentaria</taxon>
        <taxon>Cichlomorphae</taxon>
        <taxon>Cichliformes</taxon>
        <taxon>Cichlidae</taxon>
        <taxon>New World cichlids</taxon>
        <taxon>Cichlasomatinae</taxon>
        <taxon>Heroini</taxon>
        <taxon>Amphilophus</taxon>
    </lineage>
</organism>
<dbReference type="FunFam" id="3.30.160.60:FF:001506">
    <property type="entry name" value="Zinc finger protein"/>
    <property type="match status" value="1"/>
</dbReference>
<dbReference type="InterPro" id="IPR050717">
    <property type="entry name" value="C2H2-ZF_Transcription_Reg"/>
</dbReference>
<evidence type="ECO:0000313" key="14">
    <source>
        <dbReference type="Ensembl" id="ENSACIP00000014332.1"/>
    </source>
</evidence>
<dbReference type="SMART" id="SM00355">
    <property type="entry name" value="ZnF_C2H2"/>
    <property type="match status" value="4"/>
</dbReference>
<evidence type="ECO:0000256" key="6">
    <source>
        <dbReference type="ARBA" id="ARBA00022833"/>
    </source>
</evidence>
<dbReference type="GO" id="GO:0000977">
    <property type="term" value="F:RNA polymerase II transcription regulatory region sequence-specific DNA binding"/>
    <property type="evidence" value="ECO:0007669"/>
    <property type="project" value="TreeGrafter"/>
</dbReference>
<dbReference type="PANTHER" id="PTHR14196:SF12">
    <property type="entry name" value="ZINC FINGER PROTEIN 208-LIKE"/>
    <property type="match status" value="1"/>
</dbReference>
<keyword evidence="5 11" id="KW-0863">Zinc-finger</keyword>
<dbReference type="GO" id="GO:0000981">
    <property type="term" value="F:DNA-binding transcription factor activity, RNA polymerase II-specific"/>
    <property type="evidence" value="ECO:0007669"/>
    <property type="project" value="TreeGrafter"/>
</dbReference>
<name>A0A3Q0RV74_AMPCI</name>
<dbReference type="FunFam" id="3.30.160.60:FF:001639">
    <property type="entry name" value="Si:dkey-7i4.21"/>
    <property type="match status" value="1"/>
</dbReference>